<dbReference type="SMART" id="SM00240">
    <property type="entry name" value="FHA"/>
    <property type="match status" value="1"/>
</dbReference>
<feature type="transmembrane region" description="Helical" evidence="3">
    <location>
        <begin position="68"/>
        <end position="91"/>
    </location>
</feature>
<dbReference type="RefSeq" id="WP_204962784.1">
    <property type="nucleotide sequence ID" value="NZ_BAAAUR010000002.1"/>
</dbReference>
<evidence type="ECO:0000313" key="5">
    <source>
        <dbReference type="EMBL" id="GLJ94257.1"/>
    </source>
</evidence>
<evidence type="ECO:0000313" key="6">
    <source>
        <dbReference type="Proteomes" id="UP001142291"/>
    </source>
</evidence>
<accession>A0A9W6HK19</accession>
<dbReference type="InterPro" id="IPR043739">
    <property type="entry name" value="DUF5684"/>
</dbReference>
<dbReference type="Pfam" id="PF00498">
    <property type="entry name" value="FHA"/>
    <property type="match status" value="1"/>
</dbReference>
<evidence type="ECO:0000256" key="3">
    <source>
        <dbReference type="SAM" id="Phobius"/>
    </source>
</evidence>
<feature type="region of interest" description="Disordered" evidence="2">
    <location>
        <begin position="296"/>
        <end position="339"/>
    </location>
</feature>
<reference evidence="5" key="1">
    <citation type="journal article" date="2014" name="Int. J. Syst. Evol. Microbiol.">
        <title>Complete genome sequence of Corynebacterium casei LMG S-19264T (=DSM 44701T), isolated from a smear-ripened cheese.</title>
        <authorList>
            <consortium name="US DOE Joint Genome Institute (JGI-PGF)"/>
            <person name="Walter F."/>
            <person name="Albersmeier A."/>
            <person name="Kalinowski J."/>
            <person name="Ruckert C."/>
        </authorList>
    </citation>
    <scope>NUCLEOTIDE SEQUENCE</scope>
    <source>
        <strain evidence="5">VKM Ac-1940</strain>
    </source>
</reference>
<evidence type="ECO:0000256" key="1">
    <source>
        <dbReference type="ARBA" id="ARBA00022553"/>
    </source>
</evidence>
<proteinExistence type="predicted"/>
<dbReference type="InterPro" id="IPR008984">
    <property type="entry name" value="SMAD_FHA_dom_sf"/>
</dbReference>
<dbReference type="SUPFAM" id="SSF49879">
    <property type="entry name" value="SMAD/FHA domain"/>
    <property type="match status" value="1"/>
</dbReference>
<feature type="region of interest" description="Disordered" evidence="2">
    <location>
        <begin position="187"/>
        <end position="277"/>
    </location>
</feature>
<keyword evidence="3" id="KW-1133">Transmembrane helix</keyword>
<keyword evidence="3" id="KW-0472">Membrane</keyword>
<feature type="domain" description="FHA" evidence="4">
    <location>
        <begin position="373"/>
        <end position="432"/>
    </location>
</feature>
<dbReference type="InterPro" id="IPR000253">
    <property type="entry name" value="FHA_dom"/>
</dbReference>
<evidence type="ECO:0000256" key="2">
    <source>
        <dbReference type="SAM" id="MobiDB-lite"/>
    </source>
</evidence>
<comment type="caution">
    <text evidence="5">The sequence shown here is derived from an EMBL/GenBank/DDBJ whole genome shotgun (WGS) entry which is preliminary data.</text>
</comment>
<protein>
    <recommendedName>
        <fullName evidence="4">FHA domain-containing protein</fullName>
    </recommendedName>
</protein>
<feature type="transmembrane region" description="Helical" evidence="3">
    <location>
        <begin position="12"/>
        <end position="39"/>
    </location>
</feature>
<reference evidence="5" key="2">
    <citation type="submission" date="2023-01" db="EMBL/GenBank/DDBJ databases">
        <authorList>
            <person name="Sun Q."/>
            <person name="Evtushenko L."/>
        </authorList>
    </citation>
    <scope>NUCLEOTIDE SEQUENCE</scope>
    <source>
        <strain evidence="5">VKM Ac-1940</strain>
    </source>
</reference>
<dbReference type="PROSITE" id="PS50006">
    <property type="entry name" value="FHA_DOMAIN"/>
    <property type="match status" value="1"/>
</dbReference>
<keyword evidence="6" id="KW-1185">Reference proteome</keyword>
<feature type="compositionally biased region" description="Low complexity" evidence="2">
    <location>
        <begin position="296"/>
        <end position="306"/>
    </location>
</feature>
<name>A0A9W6HK19_9MICO</name>
<keyword evidence="3" id="KW-0812">Transmembrane</keyword>
<feature type="transmembrane region" description="Helical" evidence="3">
    <location>
        <begin position="97"/>
        <end position="120"/>
    </location>
</feature>
<dbReference type="Pfam" id="PF18936">
    <property type="entry name" value="DUF5684"/>
    <property type="match status" value="1"/>
</dbReference>
<dbReference type="AlphaFoldDB" id="A0A9W6HK19"/>
<dbReference type="Gene3D" id="2.60.200.20">
    <property type="match status" value="1"/>
</dbReference>
<dbReference type="EMBL" id="BSER01000001">
    <property type="protein sequence ID" value="GLJ94257.1"/>
    <property type="molecule type" value="Genomic_DNA"/>
</dbReference>
<feature type="compositionally biased region" description="Low complexity" evidence="2">
    <location>
        <begin position="201"/>
        <end position="214"/>
    </location>
</feature>
<gene>
    <name evidence="5" type="ORF">GCM10017591_03180</name>
</gene>
<organism evidence="5 6">
    <name type="scientific">Microbacterium dextranolyticum</name>
    <dbReference type="NCBI Taxonomy" id="36806"/>
    <lineage>
        <taxon>Bacteria</taxon>
        <taxon>Bacillati</taxon>
        <taxon>Actinomycetota</taxon>
        <taxon>Actinomycetes</taxon>
        <taxon>Micrococcales</taxon>
        <taxon>Microbacteriaceae</taxon>
        <taxon>Microbacterium</taxon>
    </lineage>
</organism>
<evidence type="ECO:0000259" key="4">
    <source>
        <dbReference type="PROSITE" id="PS50006"/>
    </source>
</evidence>
<dbReference type="CDD" id="cd00060">
    <property type="entry name" value="FHA"/>
    <property type="match status" value="1"/>
</dbReference>
<sequence>MSPTAGDSLASAVALLSVLSVAVGVVLYVWTGLALSALFRKLGEERWKAWVPFLNIATVLTRGGFSPWLVILAVVPIAQVVLFVLVVISAHRINLGFGYGAGMTVLAALAFVVWASVLGFGSARWLGAGAESRGRLEPPPAPLAPRPPSVPPLSVVLPGAETVRPARDAADAGAAWAAPAPLSAAPASAASFAPPTPSASPTPGGWTPPDTGVPSGPITAVPGARPAPDEPRAVASVARVPAVRDAPAPEAASPEQAQSVVPSTRAPRASAESDADAFPELSAEVSAVLDAPRAGAPRSAAGAVPAQHRLLGDGQETAPADDDGGWSPPRPVEASAVPEDDIDVTVIARRRRRPTWELVPAAGAPIPLSAAVVILGRNPAGDPAFPDAQLVSVADEARTVSKTHARIELRGESWTVSDLGSTNGVLVRTLRGEEVDPGPDGRIEPGERFLLGDEEFHLRRIER</sequence>
<keyword evidence="1" id="KW-0597">Phosphoprotein</keyword>
<feature type="compositionally biased region" description="Low complexity" evidence="2">
    <location>
        <begin position="233"/>
        <end position="259"/>
    </location>
</feature>
<dbReference type="Proteomes" id="UP001142291">
    <property type="component" value="Unassembled WGS sequence"/>
</dbReference>